<dbReference type="RefSeq" id="WP_051739074.1">
    <property type="nucleotide sequence ID" value="NZ_BNER01000002.1"/>
</dbReference>
<name>A0A024QBR3_9BACI</name>
<dbReference type="STRING" id="1462526.BN990_01946"/>
<comment type="caution">
    <text evidence="1">The sequence shown here is derived from an EMBL/GenBank/DDBJ whole genome shotgun (WGS) entry which is preliminary data.</text>
</comment>
<dbReference type="EMBL" id="CCDP010000001">
    <property type="protein sequence ID" value="CDQ39640.1"/>
    <property type="molecule type" value="Genomic_DNA"/>
</dbReference>
<dbReference type="Proteomes" id="UP000028875">
    <property type="component" value="Unassembled WGS sequence"/>
</dbReference>
<dbReference type="AlphaFoldDB" id="A0A024QBR3"/>
<dbReference type="OrthoDB" id="2691912at2"/>
<sequence>MYILKKLAIWLLIILMLSITYKDISNISITNDGPQLKQQKEQPIFSSYHVITKKVQAGETVLSIMEEINQSKLNHLNIEKIIQDFQTVNPHTDPFRLEVGKYYYFPAYE</sequence>
<evidence type="ECO:0000313" key="1">
    <source>
        <dbReference type="EMBL" id="CDQ39640.1"/>
    </source>
</evidence>
<evidence type="ECO:0000313" key="2">
    <source>
        <dbReference type="Proteomes" id="UP000028875"/>
    </source>
</evidence>
<reference evidence="2" key="2">
    <citation type="submission" date="2014-05" db="EMBL/GenBank/DDBJ databases">
        <title>Draft genome sequence of Virgibacillus massiliensis Vm-5.</title>
        <authorList>
            <person name="Khelaifia S."/>
            <person name="Croce O."/>
            <person name="Lagier J.C."/>
            <person name="Raoult D."/>
        </authorList>
    </citation>
    <scope>NUCLEOTIDE SEQUENCE [LARGE SCALE GENOMIC DNA]</scope>
    <source>
        <strain evidence="2">Vm-5</strain>
    </source>
</reference>
<gene>
    <name evidence="1" type="ORF">BN990_01946</name>
</gene>
<proteinExistence type="predicted"/>
<organism evidence="1 2">
    <name type="scientific">Virgibacillus massiliensis</name>
    <dbReference type="NCBI Taxonomy" id="1462526"/>
    <lineage>
        <taxon>Bacteria</taxon>
        <taxon>Bacillati</taxon>
        <taxon>Bacillota</taxon>
        <taxon>Bacilli</taxon>
        <taxon>Bacillales</taxon>
        <taxon>Bacillaceae</taxon>
        <taxon>Virgibacillus</taxon>
    </lineage>
</organism>
<evidence type="ECO:0008006" key="3">
    <source>
        <dbReference type="Google" id="ProtNLM"/>
    </source>
</evidence>
<keyword evidence="2" id="KW-1185">Reference proteome</keyword>
<protein>
    <recommendedName>
        <fullName evidence="3">LysM domain-containing protein</fullName>
    </recommendedName>
</protein>
<dbReference type="eggNOG" id="COG3170">
    <property type="taxonomic scope" value="Bacteria"/>
</dbReference>
<accession>A0A024QBR3</accession>
<reference evidence="1 2" key="1">
    <citation type="submission" date="2014-03" db="EMBL/GenBank/DDBJ databases">
        <authorList>
            <person name="Urmite Genomes U."/>
        </authorList>
    </citation>
    <scope>NUCLEOTIDE SEQUENCE [LARGE SCALE GENOMIC DNA]</scope>
    <source>
        <strain evidence="1 2">Vm-5</strain>
    </source>
</reference>